<dbReference type="EMBL" id="BGPR01000504">
    <property type="protein sequence ID" value="GBM23842.1"/>
    <property type="molecule type" value="Genomic_DNA"/>
</dbReference>
<gene>
    <name evidence="1" type="ORF">AVEN_91169_1</name>
</gene>
<comment type="caution">
    <text evidence="1">The sequence shown here is derived from an EMBL/GenBank/DDBJ whole genome shotgun (WGS) entry which is preliminary data.</text>
</comment>
<organism evidence="1 2">
    <name type="scientific">Araneus ventricosus</name>
    <name type="common">Orbweaver spider</name>
    <name type="synonym">Epeira ventricosa</name>
    <dbReference type="NCBI Taxonomy" id="182803"/>
    <lineage>
        <taxon>Eukaryota</taxon>
        <taxon>Metazoa</taxon>
        <taxon>Ecdysozoa</taxon>
        <taxon>Arthropoda</taxon>
        <taxon>Chelicerata</taxon>
        <taxon>Arachnida</taxon>
        <taxon>Araneae</taxon>
        <taxon>Araneomorphae</taxon>
        <taxon>Entelegynae</taxon>
        <taxon>Araneoidea</taxon>
        <taxon>Araneidae</taxon>
        <taxon>Araneus</taxon>
    </lineage>
</organism>
<proteinExistence type="predicted"/>
<protein>
    <submittedName>
        <fullName evidence="1">Uncharacterized protein</fullName>
    </submittedName>
</protein>
<dbReference type="AlphaFoldDB" id="A0A4Y2E3Z2"/>
<evidence type="ECO:0000313" key="2">
    <source>
        <dbReference type="Proteomes" id="UP000499080"/>
    </source>
</evidence>
<sequence length="159" mass="18487">MDSYLNDFHEATPLFSTVEEIRILNDVKKKYQNECFQLKERCPISKLWVQYLDTALLLKEFIRTWRMDGIFVSNKEDDSICPCHMTCFCTPKVTRNGKFGEHSGFKKFTVNFFTIKRSEKCFSGISNDIVIEQSLMKSSKMQGGFVHERSAKESVLLVC</sequence>
<reference evidence="1 2" key="1">
    <citation type="journal article" date="2019" name="Sci. Rep.">
        <title>Orb-weaving spider Araneus ventricosus genome elucidates the spidroin gene catalogue.</title>
        <authorList>
            <person name="Kono N."/>
            <person name="Nakamura H."/>
            <person name="Ohtoshi R."/>
            <person name="Moran D.A.P."/>
            <person name="Shinohara A."/>
            <person name="Yoshida Y."/>
            <person name="Fujiwara M."/>
            <person name="Mori M."/>
            <person name="Tomita M."/>
            <person name="Arakawa K."/>
        </authorList>
    </citation>
    <scope>NUCLEOTIDE SEQUENCE [LARGE SCALE GENOMIC DNA]</scope>
</reference>
<name>A0A4Y2E3Z2_ARAVE</name>
<evidence type="ECO:0000313" key="1">
    <source>
        <dbReference type="EMBL" id="GBM23842.1"/>
    </source>
</evidence>
<accession>A0A4Y2E3Z2</accession>
<dbReference type="Proteomes" id="UP000499080">
    <property type="component" value="Unassembled WGS sequence"/>
</dbReference>
<keyword evidence="2" id="KW-1185">Reference proteome</keyword>